<dbReference type="PANTHER" id="PTHR30221:SF1">
    <property type="entry name" value="SMALL-CONDUCTANCE MECHANOSENSITIVE CHANNEL"/>
    <property type="match status" value="1"/>
</dbReference>
<evidence type="ECO:0000313" key="3">
    <source>
        <dbReference type="EMBL" id="MDR9896088.1"/>
    </source>
</evidence>
<feature type="transmembrane region" description="Helical" evidence="1">
    <location>
        <begin position="6"/>
        <end position="29"/>
    </location>
</feature>
<comment type="caution">
    <text evidence="3">The sequence shown here is derived from an EMBL/GenBank/DDBJ whole genome shotgun (WGS) entry which is preliminary data.</text>
</comment>
<dbReference type="SUPFAM" id="SSF82861">
    <property type="entry name" value="Mechanosensitive channel protein MscS (YggB), transmembrane region"/>
    <property type="match status" value="1"/>
</dbReference>
<protein>
    <submittedName>
        <fullName evidence="3">Mechanosensitive ion channel</fullName>
    </submittedName>
</protein>
<evidence type="ECO:0000256" key="1">
    <source>
        <dbReference type="SAM" id="Phobius"/>
    </source>
</evidence>
<keyword evidence="1" id="KW-0472">Membrane</keyword>
<keyword evidence="4" id="KW-1185">Reference proteome</keyword>
<dbReference type="SUPFAM" id="SSF50182">
    <property type="entry name" value="Sm-like ribonucleoproteins"/>
    <property type="match status" value="1"/>
</dbReference>
<dbReference type="AlphaFoldDB" id="A0AAP5MAN6"/>
<feature type="transmembrane region" description="Helical" evidence="1">
    <location>
        <begin position="119"/>
        <end position="145"/>
    </location>
</feature>
<keyword evidence="1" id="KW-1133">Transmembrane helix</keyword>
<dbReference type="Gene3D" id="1.10.287.1260">
    <property type="match status" value="1"/>
</dbReference>
<dbReference type="Proteomes" id="UP000667802">
    <property type="component" value="Unassembled WGS sequence"/>
</dbReference>
<evidence type="ECO:0000259" key="2">
    <source>
        <dbReference type="Pfam" id="PF00924"/>
    </source>
</evidence>
<feature type="transmembrane region" description="Helical" evidence="1">
    <location>
        <begin position="41"/>
        <end position="64"/>
    </location>
</feature>
<reference evidence="4" key="1">
    <citation type="journal article" date="2021" name="Science">
        <title>Hunting the eagle killer: A cyanobacterial neurotoxin causes vacuolar myelinopathy.</title>
        <authorList>
            <person name="Breinlinger S."/>
            <person name="Phillips T.J."/>
            <person name="Haram B.N."/>
            <person name="Mares J."/>
            <person name="Martinez Yerena J.A."/>
            <person name="Hrouzek P."/>
            <person name="Sobotka R."/>
            <person name="Henderson W.M."/>
            <person name="Schmieder P."/>
            <person name="Williams S.M."/>
            <person name="Lauderdale J.D."/>
            <person name="Wilde H.D."/>
            <person name="Gerrin W."/>
            <person name="Kust A."/>
            <person name="Washington J.W."/>
            <person name="Wagner C."/>
            <person name="Geier B."/>
            <person name="Liebeke M."/>
            <person name="Enke H."/>
            <person name="Niedermeyer T.H.J."/>
            <person name="Wilde S.B."/>
        </authorList>
    </citation>
    <scope>NUCLEOTIDE SEQUENCE [LARGE SCALE GENOMIC DNA]</scope>
    <source>
        <strain evidence="4">Thurmond2011</strain>
    </source>
</reference>
<dbReference type="InterPro" id="IPR010920">
    <property type="entry name" value="LSM_dom_sf"/>
</dbReference>
<keyword evidence="1" id="KW-0812">Transmembrane</keyword>
<accession>A0AAP5MAN6</accession>
<dbReference type="PANTHER" id="PTHR30221">
    <property type="entry name" value="SMALL-CONDUCTANCE MECHANOSENSITIVE CHANNEL"/>
    <property type="match status" value="1"/>
</dbReference>
<dbReference type="InterPro" id="IPR011014">
    <property type="entry name" value="MscS_channel_TM-2"/>
</dbReference>
<dbReference type="GO" id="GO:0008381">
    <property type="term" value="F:mechanosensitive monoatomic ion channel activity"/>
    <property type="evidence" value="ECO:0007669"/>
    <property type="project" value="InterPro"/>
</dbReference>
<dbReference type="InterPro" id="IPR045275">
    <property type="entry name" value="MscS_archaea/bacteria_type"/>
</dbReference>
<sequence>MNTGGLLLTSLLISVVLTGVLYTFLQYILRPVFRQFEKDTAIVTLNVSIYPALIIFQILSLKIISEKLASIKIFPLIDHILISSVTIVASYWAVQLFTQVFIYSLKEYTKQTEVMWDDVLLPILSAVVPILIFVTGGVLVISSFGVDLTGVWVALGGATFVLGFALQDILANFFSGIVLLIDTPFRFGDILLLEDGSIGMLRRIGIRVTQLYVFSDHCDVYVPNSVLQGQKITNLSRPTSLYYHSLSLEIPSECDLNQSKELIEEIVLAHPDTLGDMDLKLDVIDEYYNSEDVGVHVLKQQKYGKLRLLAEQAVDSKLDEIEQALEALVVTIQCTEKGGMTEEEIDNVQQEYQGVLELMGFQLIEETHNNRTGFNFEENSEEGLVELIREWYRSWIKDPNLLDEDEAFISEEWERKISLLKRRAQRLSQKISNPKTDETRLDDYVVDLIEWLKEKLKVPRKKWQEPKVKMIGMNHDESSYYVELEVAFFVDEIKLEDGKRGDRVRSQIYQEIFRHFKNTYLDWDGVKEIESAEDISLSASHSSKN</sequence>
<proteinExistence type="predicted"/>
<dbReference type="InterPro" id="IPR006685">
    <property type="entry name" value="MscS_channel_2nd"/>
</dbReference>
<feature type="transmembrane region" description="Helical" evidence="1">
    <location>
        <begin position="151"/>
        <end position="181"/>
    </location>
</feature>
<name>A0AAP5MAN6_9CYAN</name>
<dbReference type="GO" id="GO:0016020">
    <property type="term" value="C:membrane"/>
    <property type="evidence" value="ECO:0007669"/>
    <property type="project" value="InterPro"/>
</dbReference>
<feature type="transmembrane region" description="Helical" evidence="1">
    <location>
        <begin position="76"/>
        <end position="98"/>
    </location>
</feature>
<dbReference type="RefSeq" id="WP_243902915.1">
    <property type="nucleotide sequence ID" value="NZ_CAWQFN010000602.1"/>
</dbReference>
<dbReference type="EMBL" id="JAALHA020000007">
    <property type="protein sequence ID" value="MDR9896088.1"/>
    <property type="molecule type" value="Genomic_DNA"/>
</dbReference>
<gene>
    <name evidence="3" type="ORF">G7B40_016170</name>
</gene>
<evidence type="ECO:0000313" key="4">
    <source>
        <dbReference type="Proteomes" id="UP000667802"/>
    </source>
</evidence>
<feature type="domain" description="Mechanosensitive ion channel MscS" evidence="2">
    <location>
        <begin position="168"/>
        <end position="237"/>
    </location>
</feature>
<dbReference type="Pfam" id="PF00924">
    <property type="entry name" value="MS_channel_2nd"/>
    <property type="match status" value="1"/>
</dbReference>
<organism evidence="3 4">
    <name type="scientific">Aetokthonos hydrillicola Thurmond2011</name>
    <dbReference type="NCBI Taxonomy" id="2712845"/>
    <lineage>
        <taxon>Bacteria</taxon>
        <taxon>Bacillati</taxon>
        <taxon>Cyanobacteriota</taxon>
        <taxon>Cyanophyceae</taxon>
        <taxon>Nostocales</taxon>
        <taxon>Hapalosiphonaceae</taxon>
        <taxon>Aetokthonos</taxon>
    </lineage>
</organism>